<comment type="similarity">
    <text evidence="1">Belongs to the UPF0111 family.</text>
</comment>
<accession>F6BA16</accession>
<dbReference type="Proteomes" id="UP000009226">
    <property type="component" value="Chromosome"/>
</dbReference>
<keyword evidence="3" id="KW-1185">Reference proteome</keyword>
<dbReference type="HOGENOM" id="CLU_086031_0_1_9"/>
<dbReference type="AlphaFoldDB" id="F6BA16"/>
<dbReference type="EMBL" id="CP002736">
    <property type="protein sequence ID" value="AEF94985.1"/>
    <property type="molecule type" value="Genomic_DNA"/>
</dbReference>
<evidence type="ECO:0000313" key="2">
    <source>
        <dbReference type="EMBL" id="AEF94985.1"/>
    </source>
</evidence>
<dbReference type="InterPro" id="IPR018445">
    <property type="entry name" value="Put_Phosphate_transp_reg"/>
</dbReference>
<dbReference type="KEGG" id="dca:Desca_2146"/>
<dbReference type="Pfam" id="PF01865">
    <property type="entry name" value="PhoU_div"/>
    <property type="match status" value="1"/>
</dbReference>
<dbReference type="PANTHER" id="PTHR37298:SF1">
    <property type="entry name" value="UPF0111 PROTEIN YKAA"/>
    <property type="match status" value="1"/>
</dbReference>
<dbReference type="STRING" id="868595.Desca_2146"/>
<sequence>MIFKKQDIFFSTFVAISNNLLKAAKEFKEEIHNPSPERTGFTNIQDYEKSGDRFTHTIIKELNKTFVTPLEREDIMNLAVKLDDILDGIEATLIRMDIYEFKDMNVFIKRNAEIILESVEEVGKSIEKLVSKRFLDIRPHAVKINGLENEADSLLNNSLRELVATCHDPITFIKYKEIYEMMEEITDACEDVADILESILMRNS</sequence>
<dbReference type="InterPro" id="IPR052912">
    <property type="entry name" value="UPF0111_domain"/>
</dbReference>
<protein>
    <submittedName>
        <fullName evidence="2">Putative phosphate transport regulator</fullName>
    </submittedName>
</protein>
<evidence type="ECO:0000313" key="3">
    <source>
        <dbReference type="Proteomes" id="UP000009226"/>
    </source>
</evidence>
<evidence type="ECO:0000256" key="1">
    <source>
        <dbReference type="ARBA" id="ARBA00008591"/>
    </source>
</evidence>
<organism evidence="2 3">
    <name type="scientific">Desulfotomaculum nigrificans (strain DSM 14880 / VKM B-2319 / CO-1-SRB)</name>
    <name type="common">Desulfotomaculum carboxydivorans</name>
    <dbReference type="NCBI Taxonomy" id="868595"/>
    <lineage>
        <taxon>Bacteria</taxon>
        <taxon>Bacillati</taxon>
        <taxon>Bacillota</taxon>
        <taxon>Clostridia</taxon>
        <taxon>Eubacteriales</taxon>
        <taxon>Desulfotomaculaceae</taxon>
        <taxon>Desulfotomaculum</taxon>
    </lineage>
</organism>
<dbReference type="RefSeq" id="WP_003543093.1">
    <property type="nucleotide sequence ID" value="NC_015565.1"/>
</dbReference>
<dbReference type="eggNOG" id="COG1392">
    <property type="taxonomic scope" value="Bacteria"/>
</dbReference>
<proteinExistence type="inferred from homology"/>
<dbReference type="Gene3D" id="1.20.58.220">
    <property type="entry name" value="Phosphate transport system protein phou homolog 2, domain 2"/>
    <property type="match status" value="1"/>
</dbReference>
<name>F6BA16_DESCC</name>
<dbReference type="PANTHER" id="PTHR37298">
    <property type="entry name" value="UPF0111 PROTEIN YKAA"/>
    <property type="match status" value="1"/>
</dbReference>
<reference evidence="2 3" key="1">
    <citation type="submission" date="2011-05" db="EMBL/GenBank/DDBJ databases">
        <title>Complete sequence of Desulfotomaculum carboxydivorans CO-1-SRB.</title>
        <authorList>
            <consortium name="US DOE Joint Genome Institute"/>
            <person name="Lucas S."/>
            <person name="Han J."/>
            <person name="Lapidus A."/>
            <person name="Cheng J.-F."/>
            <person name="Goodwin L."/>
            <person name="Pitluck S."/>
            <person name="Peters L."/>
            <person name="Mikhailova N."/>
            <person name="Lu M."/>
            <person name="Han C."/>
            <person name="Tapia R."/>
            <person name="Land M."/>
            <person name="Hauser L."/>
            <person name="Kyrpides N."/>
            <person name="Ivanova N."/>
            <person name="Pagani I."/>
            <person name="Stams A."/>
            <person name="Plugge C."/>
            <person name="Muyzer G."/>
            <person name="Kuever J."/>
            <person name="Parshina S."/>
            <person name="Ivanova A."/>
            <person name="Nazina T."/>
            <person name="Woyke T."/>
        </authorList>
    </citation>
    <scope>NUCLEOTIDE SEQUENCE [LARGE SCALE GENOMIC DNA]</scope>
    <source>
        <strain evidence="3">DSM 14880 / VKM B-2319 / CO-1-SRB</strain>
    </source>
</reference>
<gene>
    <name evidence="2" type="ordered locus">Desca_2146</name>
</gene>
<dbReference type="InterPro" id="IPR038078">
    <property type="entry name" value="PhoU-like_sf"/>
</dbReference>